<proteinExistence type="predicted"/>
<evidence type="ECO:0000313" key="2">
    <source>
        <dbReference type="EMBL" id="GIX74495.1"/>
    </source>
</evidence>
<sequence length="165" mass="19198">MSPPYYFQNLWTHCEFSVDPYPFNIQQVYKERLKAIKGNETSAEETKKEKQQQKQTTTIQDDPQQTLQIITSNLKDQIQNIIKVNETTKAETMYDKLCDNLSNNLKTHVEKLLWEQLTIQIVDNSEPATPSEPELLQTPEPTTPQQKAGQQPGKKKPHYHIDSWI</sequence>
<reference evidence="2 3" key="1">
    <citation type="submission" date="2021-06" db="EMBL/GenBank/DDBJ databases">
        <title>Caerostris extrusa draft genome.</title>
        <authorList>
            <person name="Kono N."/>
            <person name="Arakawa K."/>
        </authorList>
    </citation>
    <scope>NUCLEOTIDE SEQUENCE [LARGE SCALE GENOMIC DNA]</scope>
</reference>
<dbReference type="EMBL" id="BPLR01002509">
    <property type="protein sequence ID" value="GIX74495.1"/>
    <property type="molecule type" value="Genomic_DNA"/>
</dbReference>
<gene>
    <name evidence="2" type="ORF">CEXT_39981</name>
</gene>
<feature type="region of interest" description="Disordered" evidence="1">
    <location>
        <begin position="40"/>
        <end position="60"/>
    </location>
</feature>
<evidence type="ECO:0000256" key="1">
    <source>
        <dbReference type="SAM" id="MobiDB-lite"/>
    </source>
</evidence>
<dbReference type="AlphaFoldDB" id="A0AAV4MRJ3"/>
<protein>
    <submittedName>
        <fullName evidence="2">Uncharacterized protein</fullName>
    </submittedName>
</protein>
<evidence type="ECO:0000313" key="3">
    <source>
        <dbReference type="Proteomes" id="UP001054945"/>
    </source>
</evidence>
<keyword evidence="3" id="KW-1185">Reference proteome</keyword>
<dbReference type="Proteomes" id="UP001054945">
    <property type="component" value="Unassembled WGS sequence"/>
</dbReference>
<feature type="compositionally biased region" description="Low complexity" evidence="1">
    <location>
        <begin position="132"/>
        <end position="152"/>
    </location>
</feature>
<accession>A0AAV4MRJ3</accession>
<organism evidence="2 3">
    <name type="scientific">Caerostris extrusa</name>
    <name type="common">Bark spider</name>
    <name type="synonym">Caerostris bankana</name>
    <dbReference type="NCBI Taxonomy" id="172846"/>
    <lineage>
        <taxon>Eukaryota</taxon>
        <taxon>Metazoa</taxon>
        <taxon>Ecdysozoa</taxon>
        <taxon>Arthropoda</taxon>
        <taxon>Chelicerata</taxon>
        <taxon>Arachnida</taxon>
        <taxon>Araneae</taxon>
        <taxon>Araneomorphae</taxon>
        <taxon>Entelegynae</taxon>
        <taxon>Araneoidea</taxon>
        <taxon>Araneidae</taxon>
        <taxon>Caerostris</taxon>
    </lineage>
</organism>
<comment type="caution">
    <text evidence="2">The sequence shown here is derived from an EMBL/GenBank/DDBJ whole genome shotgun (WGS) entry which is preliminary data.</text>
</comment>
<name>A0AAV4MRJ3_CAEEX</name>
<feature type="region of interest" description="Disordered" evidence="1">
    <location>
        <begin position="125"/>
        <end position="165"/>
    </location>
</feature>